<proteinExistence type="predicted"/>
<gene>
    <name evidence="1" type="ORF">UFOVP724_129</name>
</gene>
<evidence type="ECO:0000313" key="1">
    <source>
        <dbReference type="EMBL" id="CAB4160263.1"/>
    </source>
</evidence>
<accession>A0A6J5NN59</accession>
<protein>
    <submittedName>
        <fullName evidence="1">PD-(D/E)XK nuclease superfamily</fullName>
    </submittedName>
</protein>
<name>A0A6J5NN59_9CAUD</name>
<reference evidence="1" key="1">
    <citation type="submission" date="2020-04" db="EMBL/GenBank/DDBJ databases">
        <authorList>
            <person name="Chiriac C."/>
            <person name="Salcher M."/>
            <person name="Ghai R."/>
            <person name="Kavagutti S V."/>
        </authorList>
    </citation>
    <scope>NUCLEOTIDE SEQUENCE</scope>
</reference>
<dbReference type="InterPro" id="IPR011604">
    <property type="entry name" value="PDDEXK-like_dom_sf"/>
</dbReference>
<sequence length="346" mass="39802">MTWSFIHHITEYLGRPGLDEQKAPTLWPSEAASIITNAHGEEELVGKCRRSNYFRYVSDLYYFSSKWARYEPWINKLNEGASPPDVYTKWIWKQGEIYEQYCVDLAKESGVYIATQVSVYVPELNISGKLDLIVVDPETHKYHIVEVKSVYGFNSNSVVGTAADHKKGILGKPRDSHLMQIGIYQWWYGNPNDYGPGLLVYGSRDTGRYGEYLITVEKCEDGKDYIFYQGNSPITTEKVNSGISIQSVCAQYKHIIDCANDMVVPERDYELLYSDERLDLLYSRGELSKTDTAQYEKRKAQIAEGKEKVVKQVEKGDWQCSLCQYKNICYDQNSVPKDKIFEDEPL</sequence>
<dbReference type="Gene3D" id="3.90.320.10">
    <property type="match status" value="1"/>
</dbReference>
<dbReference type="EMBL" id="LR796696">
    <property type="protein sequence ID" value="CAB4160263.1"/>
    <property type="molecule type" value="Genomic_DNA"/>
</dbReference>
<organism evidence="1">
    <name type="scientific">uncultured Caudovirales phage</name>
    <dbReference type="NCBI Taxonomy" id="2100421"/>
    <lineage>
        <taxon>Viruses</taxon>
        <taxon>Duplodnaviria</taxon>
        <taxon>Heunggongvirae</taxon>
        <taxon>Uroviricota</taxon>
        <taxon>Caudoviricetes</taxon>
        <taxon>Peduoviridae</taxon>
        <taxon>Maltschvirus</taxon>
        <taxon>Maltschvirus maltsch</taxon>
    </lineage>
</organism>